<dbReference type="Proteomes" id="UP000294847">
    <property type="component" value="Chromosome 5"/>
</dbReference>
<proteinExistence type="predicted"/>
<dbReference type="AlphaFoldDB" id="A0A4P7NMK2"/>
<protein>
    <submittedName>
        <fullName evidence="1">Uncharacterized protein</fullName>
    </submittedName>
</protein>
<sequence length="45" mass="5185">MLLSMAVTYLGSPRTFPKANALPVWTFQLHDRYNPKIPKGFLFCN</sequence>
<name>A0A4P7NMK2_PYROR</name>
<evidence type="ECO:0000313" key="2">
    <source>
        <dbReference type="Proteomes" id="UP000294847"/>
    </source>
</evidence>
<organism evidence="1 2">
    <name type="scientific">Pyricularia oryzae</name>
    <name type="common">Rice blast fungus</name>
    <name type="synonym">Magnaporthe oryzae</name>
    <dbReference type="NCBI Taxonomy" id="318829"/>
    <lineage>
        <taxon>Eukaryota</taxon>
        <taxon>Fungi</taxon>
        <taxon>Dikarya</taxon>
        <taxon>Ascomycota</taxon>
        <taxon>Pezizomycotina</taxon>
        <taxon>Sordariomycetes</taxon>
        <taxon>Sordariomycetidae</taxon>
        <taxon>Magnaporthales</taxon>
        <taxon>Pyriculariaceae</taxon>
        <taxon>Pyricularia</taxon>
    </lineage>
</organism>
<accession>A0A4P7NMK2</accession>
<dbReference type="EMBL" id="CP034208">
    <property type="protein sequence ID" value="QBZ63320.1"/>
    <property type="molecule type" value="Genomic_DNA"/>
</dbReference>
<evidence type="ECO:0000313" key="1">
    <source>
        <dbReference type="EMBL" id="QBZ63320.1"/>
    </source>
</evidence>
<reference evidence="1 2" key="1">
    <citation type="journal article" date="2019" name="Mol. Biol. Evol.">
        <title>Blast fungal genomes show frequent chromosomal changes, gene gains and losses, and effector gene turnover.</title>
        <authorList>
            <person name="Gomez Luciano L.B."/>
            <person name="Jason Tsai I."/>
            <person name="Chuma I."/>
            <person name="Tosa Y."/>
            <person name="Chen Y.H."/>
            <person name="Li J.Y."/>
            <person name="Li M.Y."/>
            <person name="Jade Lu M.Y."/>
            <person name="Nakayashiki H."/>
            <person name="Li W.H."/>
        </authorList>
    </citation>
    <scope>NUCLEOTIDE SEQUENCE [LARGE SCALE GENOMIC DNA]</scope>
    <source>
        <strain evidence="1">MZ5-1-6</strain>
    </source>
</reference>
<gene>
    <name evidence="1" type="ORF">PoMZ_12218</name>
</gene>